<gene>
    <name evidence="9" type="primary">xerC</name>
    <name evidence="12" type="ORF">FM114_08960</name>
</gene>
<dbReference type="InterPro" id="IPR002104">
    <property type="entry name" value="Integrase_catalytic"/>
</dbReference>
<keyword evidence="8 9" id="KW-0131">Cell cycle</keyword>
<evidence type="ECO:0000256" key="9">
    <source>
        <dbReference type="HAMAP-Rule" id="MF_01808"/>
    </source>
</evidence>
<name>A0A1R4JR37_9ACTN</name>
<keyword evidence="13" id="KW-1185">Reference proteome</keyword>
<feature type="active site" evidence="9">
    <location>
        <position position="272"/>
    </location>
</feature>
<dbReference type="GO" id="GO:0009037">
    <property type="term" value="F:tyrosine-based site-specific recombinase activity"/>
    <property type="evidence" value="ECO:0007669"/>
    <property type="project" value="UniProtKB-UniRule"/>
</dbReference>
<dbReference type="InterPro" id="IPR023009">
    <property type="entry name" value="Tyrosine_recombinase_XerC/XerD"/>
</dbReference>
<dbReference type="Gene3D" id="1.10.150.130">
    <property type="match status" value="1"/>
</dbReference>
<dbReference type="GO" id="GO:0051301">
    <property type="term" value="P:cell division"/>
    <property type="evidence" value="ECO:0007669"/>
    <property type="project" value="UniProtKB-KW"/>
</dbReference>
<protein>
    <recommendedName>
        <fullName evidence="9">Tyrosine recombinase XerC</fullName>
    </recommendedName>
</protein>
<evidence type="ECO:0000256" key="4">
    <source>
        <dbReference type="ARBA" id="ARBA00022829"/>
    </source>
</evidence>
<evidence type="ECO:0000256" key="6">
    <source>
        <dbReference type="ARBA" id="ARBA00023125"/>
    </source>
</evidence>
<feature type="active site" evidence="9">
    <location>
        <position position="196"/>
    </location>
</feature>
<keyword evidence="3 9" id="KW-0132">Cell division</keyword>
<accession>A0A1R4JR37</accession>
<comment type="similarity">
    <text evidence="9">Belongs to the 'phage' integrase family. XerC subfamily.</text>
</comment>
<dbReference type="STRING" id="1255658.FM114_08960"/>
<evidence type="ECO:0000313" key="13">
    <source>
        <dbReference type="Proteomes" id="UP000188342"/>
    </source>
</evidence>
<dbReference type="GO" id="GO:0007059">
    <property type="term" value="P:chromosome segregation"/>
    <property type="evidence" value="ECO:0007669"/>
    <property type="project" value="UniProtKB-UniRule"/>
</dbReference>
<proteinExistence type="inferred from homology"/>
<dbReference type="InterPro" id="IPR004107">
    <property type="entry name" value="Integrase_SAM-like_N"/>
</dbReference>
<dbReference type="HAMAP" id="MF_01808">
    <property type="entry name" value="Recomb_XerC_XerD"/>
    <property type="match status" value="1"/>
</dbReference>
<evidence type="ECO:0000256" key="7">
    <source>
        <dbReference type="ARBA" id="ARBA00023172"/>
    </source>
</evidence>
<keyword evidence="2 9" id="KW-0963">Cytoplasm</keyword>
<dbReference type="InterPro" id="IPR011010">
    <property type="entry name" value="DNA_brk_join_enz"/>
</dbReference>
<dbReference type="GO" id="GO:0003677">
    <property type="term" value="F:DNA binding"/>
    <property type="evidence" value="ECO:0007669"/>
    <property type="project" value="UniProtKB-UniRule"/>
</dbReference>
<dbReference type="PANTHER" id="PTHR30349:SF81">
    <property type="entry name" value="TYROSINE RECOMBINASE XERC"/>
    <property type="match status" value="1"/>
</dbReference>
<reference evidence="12 13" key="1">
    <citation type="submission" date="2017-02" db="EMBL/GenBank/DDBJ databases">
        <authorList>
            <person name="Peterson S.W."/>
        </authorList>
    </citation>
    <scope>NUCLEOTIDE SEQUENCE [LARGE SCALE GENOMIC DNA]</scope>
    <source>
        <strain evidence="12 13">LSP_Lj1</strain>
    </source>
</reference>
<dbReference type="Pfam" id="PF02899">
    <property type="entry name" value="Phage_int_SAM_1"/>
    <property type="match status" value="1"/>
</dbReference>
<evidence type="ECO:0000313" key="12">
    <source>
        <dbReference type="EMBL" id="SJN34414.1"/>
    </source>
</evidence>
<dbReference type="InterPro" id="IPR013762">
    <property type="entry name" value="Integrase-like_cat_sf"/>
</dbReference>
<comment type="subcellular location">
    <subcellularLocation>
        <location evidence="1 9">Cytoplasm</location>
    </subcellularLocation>
</comment>
<evidence type="ECO:0000256" key="2">
    <source>
        <dbReference type="ARBA" id="ARBA00022490"/>
    </source>
</evidence>
<dbReference type="Proteomes" id="UP000188342">
    <property type="component" value="Unassembled WGS sequence"/>
</dbReference>
<dbReference type="InterPro" id="IPR050090">
    <property type="entry name" value="Tyrosine_recombinase_XerCD"/>
</dbReference>
<dbReference type="GO" id="GO:0006313">
    <property type="term" value="P:DNA transposition"/>
    <property type="evidence" value="ECO:0007669"/>
    <property type="project" value="UniProtKB-UniRule"/>
</dbReference>
<evidence type="ECO:0000256" key="5">
    <source>
        <dbReference type="ARBA" id="ARBA00022908"/>
    </source>
</evidence>
<evidence type="ECO:0000256" key="1">
    <source>
        <dbReference type="ARBA" id="ARBA00004496"/>
    </source>
</evidence>
<evidence type="ECO:0000259" key="10">
    <source>
        <dbReference type="PROSITE" id="PS51898"/>
    </source>
</evidence>
<evidence type="ECO:0000259" key="11">
    <source>
        <dbReference type="PROSITE" id="PS51900"/>
    </source>
</evidence>
<dbReference type="AlphaFoldDB" id="A0A1R4JR37"/>
<evidence type="ECO:0000256" key="3">
    <source>
        <dbReference type="ARBA" id="ARBA00022618"/>
    </source>
</evidence>
<keyword evidence="5 9" id="KW-0229">DNA integration</keyword>
<feature type="domain" description="Core-binding (CB)" evidence="11">
    <location>
        <begin position="16"/>
        <end position="107"/>
    </location>
</feature>
<dbReference type="InterPro" id="IPR010998">
    <property type="entry name" value="Integrase_recombinase_N"/>
</dbReference>
<dbReference type="PROSITE" id="PS51898">
    <property type="entry name" value="TYR_RECOMBINASE"/>
    <property type="match status" value="1"/>
</dbReference>
<feature type="active site" evidence="9">
    <location>
        <position position="168"/>
    </location>
</feature>
<evidence type="ECO:0000256" key="8">
    <source>
        <dbReference type="ARBA" id="ARBA00023306"/>
    </source>
</evidence>
<dbReference type="SUPFAM" id="SSF47823">
    <property type="entry name" value="lambda integrase-like, N-terminal domain"/>
    <property type="match status" value="1"/>
</dbReference>
<keyword evidence="4 9" id="KW-0159">Chromosome partition</keyword>
<dbReference type="CDD" id="cd00798">
    <property type="entry name" value="INT_XerDC_C"/>
    <property type="match status" value="1"/>
</dbReference>
<feature type="domain" description="Tyr recombinase" evidence="10">
    <location>
        <begin position="128"/>
        <end position="317"/>
    </location>
</feature>
<dbReference type="NCBIfam" id="NF001399">
    <property type="entry name" value="PRK00283.1"/>
    <property type="match status" value="1"/>
</dbReference>
<dbReference type="EMBL" id="FUKQ01000035">
    <property type="protein sequence ID" value="SJN34414.1"/>
    <property type="molecule type" value="Genomic_DNA"/>
</dbReference>
<keyword evidence="7 9" id="KW-0233">DNA recombination</keyword>
<dbReference type="SUPFAM" id="SSF56349">
    <property type="entry name" value="DNA breaking-rejoining enzymes"/>
    <property type="match status" value="1"/>
</dbReference>
<dbReference type="PANTHER" id="PTHR30349">
    <property type="entry name" value="PHAGE INTEGRASE-RELATED"/>
    <property type="match status" value="1"/>
</dbReference>
<keyword evidence="6 9" id="KW-0238">DNA-binding</keyword>
<dbReference type="Gene3D" id="1.10.443.10">
    <property type="entry name" value="Intergrase catalytic core"/>
    <property type="match status" value="1"/>
</dbReference>
<dbReference type="InterPro" id="IPR044068">
    <property type="entry name" value="CB"/>
</dbReference>
<organism evidence="12 13">
    <name type="scientific">Luteococcus japonicus LSP_Lj1</name>
    <dbReference type="NCBI Taxonomy" id="1255658"/>
    <lineage>
        <taxon>Bacteria</taxon>
        <taxon>Bacillati</taxon>
        <taxon>Actinomycetota</taxon>
        <taxon>Actinomycetes</taxon>
        <taxon>Propionibacteriales</taxon>
        <taxon>Propionibacteriaceae</taxon>
        <taxon>Luteococcus</taxon>
    </lineage>
</organism>
<feature type="active site" evidence="9">
    <location>
        <position position="269"/>
    </location>
</feature>
<dbReference type="PROSITE" id="PS51900">
    <property type="entry name" value="CB"/>
    <property type="match status" value="1"/>
</dbReference>
<comment type="function">
    <text evidence="9">Site-specific tyrosine recombinase, which acts by catalyzing the cutting and rejoining of the recombining DNA molecules. The XerC-XerD complex is essential to convert dimers of the bacterial chromosome into monomers to permit their segregation at cell division. It also contributes to the segregational stability of plasmids.</text>
</comment>
<sequence>MSEPSTTMSEPVEVWGPLARVAPAWLDHLGVERGLSANTLAAYRRDLVRYAKYLQVRGIDRFADIATTDITEFQRWLATGDDQRPVQAPASVARTIVAVRNLHRFALSDGLSGQDVAADVAVPRLGKRLPKALPVDQVQALLEVPDVETPEGLRDRALLELLYGTGARISEVCDLDVDDLTRTLTDPEAGLRLVGKGNKERVVPLGSFARDAVEAWLVRGRPVWQQKAANPGPALLLNSLGRRLSRQSAYGILRKAAERAGIDAEVSPHSLRHSFATHLLDGGADVRVVQELLGHSSVTTTQIYTMVTVEHLREVYLQAHPRARLS</sequence>
<dbReference type="Pfam" id="PF00589">
    <property type="entry name" value="Phage_integrase"/>
    <property type="match status" value="1"/>
</dbReference>
<feature type="active site" description="O-(3'-phospho-DNA)-tyrosine intermediate" evidence="9">
    <location>
        <position position="304"/>
    </location>
</feature>
<comment type="subunit">
    <text evidence="9">Forms a cyclic heterotetrameric complex composed of two molecules of XerC and two molecules of XerD.</text>
</comment>
<feature type="active site" evidence="9">
    <location>
        <position position="295"/>
    </location>
</feature>
<dbReference type="GO" id="GO:0005737">
    <property type="term" value="C:cytoplasm"/>
    <property type="evidence" value="ECO:0007669"/>
    <property type="project" value="UniProtKB-SubCell"/>
</dbReference>